<dbReference type="Proteomes" id="UP000283087">
    <property type="component" value="Unassembled WGS sequence"/>
</dbReference>
<reference evidence="1 2" key="1">
    <citation type="submission" date="2018-11" db="EMBL/GenBank/DDBJ databases">
        <title>The draft genome sequence of Amphritea opalescens ANRC-JH13T.</title>
        <authorList>
            <person name="Fang Z."/>
            <person name="Zhang Y."/>
            <person name="Han X."/>
        </authorList>
    </citation>
    <scope>NUCLEOTIDE SEQUENCE [LARGE SCALE GENOMIC DNA]</scope>
    <source>
        <strain evidence="1 2">ANRC-JH13</strain>
    </source>
</reference>
<dbReference type="InterPro" id="IPR029055">
    <property type="entry name" value="Ntn_hydrolases_N"/>
</dbReference>
<gene>
    <name evidence="1" type="ORF">EH243_00665</name>
</gene>
<protein>
    <submittedName>
        <fullName evidence="1">Peptidase</fullName>
    </submittedName>
</protein>
<dbReference type="OrthoDB" id="9786336at2"/>
<dbReference type="Gene3D" id="3.60.20.10">
    <property type="entry name" value="Glutamine Phosphoribosylpyrophosphate, subunit 1, domain 1"/>
    <property type="match status" value="1"/>
</dbReference>
<name>A0A430KVH4_9GAMM</name>
<dbReference type="InterPro" id="IPR016545">
    <property type="entry name" value="UCP009120_prtse"/>
</dbReference>
<accession>A0A430KVH4</accession>
<dbReference type="PIRSF" id="PIRSF009120">
    <property type="entry name" value="UCP009120_prtse"/>
    <property type="match status" value="1"/>
</dbReference>
<dbReference type="SUPFAM" id="SSF56235">
    <property type="entry name" value="N-terminal nucleophile aminohydrolases (Ntn hydrolases)"/>
    <property type="match status" value="1"/>
</dbReference>
<sequence>MTYCVGIRTNQATIMISDSRTSAGVDNISSYSKMWRYGVPGKRQFVLCSAGNLATTQAVIAGIERDISNRAESSLLTVVDMHQAAEYIGRVSVEVQEKAGGGAVFESTFLLAGEILGSQSALYMIYAQGNFIVSSSQVPFLQIGETKYGKPMLDRVIQESTSTDRAVVCGLISMDATLKSNLTVGPPIELYILQHGSLTLGRYRSFGEDDDYMRELRKEWNMAMEKAVDAMPFLSLT</sequence>
<comment type="caution">
    <text evidence="1">The sequence shown here is derived from an EMBL/GenBank/DDBJ whole genome shotgun (WGS) entry which is preliminary data.</text>
</comment>
<proteinExistence type="predicted"/>
<evidence type="ECO:0000313" key="2">
    <source>
        <dbReference type="Proteomes" id="UP000283087"/>
    </source>
</evidence>
<dbReference type="AlphaFoldDB" id="A0A430KVH4"/>
<keyword evidence="2" id="KW-1185">Reference proteome</keyword>
<dbReference type="EMBL" id="RQXW01000001">
    <property type="protein sequence ID" value="RTE67492.1"/>
    <property type="molecule type" value="Genomic_DNA"/>
</dbReference>
<evidence type="ECO:0000313" key="1">
    <source>
        <dbReference type="EMBL" id="RTE67492.1"/>
    </source>
</evidence>
<dbReference type="RefSeq" id="WP_126156703.1">
    <property type="nucleotide sequence ID" value="NZ_RQXW01000001.1"/>
</dbReference>
<organism evidence="1 2">
    <name type="scientific">Amphritea opalescens</name>
    <dbReference type="NCBI Taxonomy" id="2490544"/>
    <lineage>
        <taxon>Bacteria</taxon>
        <taxon>Pseudomonadati</taxon>
        <taxon>Pseudomonadota</taxon>
        <taxon>Gammaproteobacteria</taxon>
        <taxon>Oceanospirillales</taxon>
        <taxon>Oceanospirillaceae</taxon>
        <taxon>Amphritea</taxon>
    </lineage>
</organism>